<gene>
    <name evidence="4" type="ORF">L0U89_19775</name>
</gene>
<feature type="compositionally biased region" description="Basic and acidic residues" evidence="2">
    <location>
        <begin position="37"/>
        <end position="53"/>
    </location>
</feature>
<evidence type="ECO:0000313" key="5">
    <source>
        <dbReference type="Proteomes" id="UP001201449"/>
    </source>
</evidence>
<sequence>MEIKRTVFIITSVAILSGCAVNKPTEQSSSYAGSKMIESEESRPNQRRAYENDSENTRRIVIYDASIKIVVKIPDSTNVKLAETALKYDGYVQTLGNKKSILRVKSDKLQSAIADISSLGKVKDKTISGNDVTDQFVDYQIRLDNARNARKRYLELLARAETVEAALKVEKELERLNGDIDSLEGKITQLKHLSEYSTITVLMEEKVKPGILGYIGIGLYESVKWIFVRN</sequence>
<dbReference type="RefSeq" id="WP_008626348.1">
    <property type="nucleotide sequence ID" value="NZ_JAKEVZ010000026.1"/>
</dbReference>
<proteinExistence type="predicted"/>
<feature type="coiled-coil region" evidence="1">
    <location>
        <begin position="143"/>
        <end position="193"/>
    </location>
</feature>
<dbReference type="Pfam" id="PF14257">
    <property type="entry name" value="DUF4349"/>
    <property type="match status" value="1"/>
</dbReference>
<organism evidence="4 5">
    <name type="scientific">Mariniradius sediminis</name>
    <dbReference type="NCBI Taxonomy" id="2909237"/>
    <lineage>
        <taxon>Bacteria</taxon>
        <taxon>Pseudomonadati</taxon>
        <taxon>Bacteroidota</taxon>
        <taxon>Cytophagia</taxon>
        <taxon>Cytophagales</taxon>
        <taxon>Cyclobacteriaceae</taxon>
        <taxon>Mariniradius</taxon>
    </lineage>
</organism>
<evidence type="ECO:0000259" key="3">
    <source>
        <dbReference type="Pfam" id="PF14257"/>
    </source>
</evidence>
<evidence type="ECO:0000313" key="4">
    <source>
        <dbReference type="EMBL" id="MCF1753310.1"/>
    </source>
</evidence>
<dbReference type="EMBL" id="JAKEVZ010000026">
    <property type="protein sequence ID" value="MCF1753310.1"/>
    <property type="molecule type" value="Genomic_DNA"/>
</dbReference>
<comment type="caution">
    <text evidence="4">The sequence shown here is derived from an EMBL/GenBank/DDBJ whole genome shotgun (WGS) entry which is preliminary data.</text>
</comment>
<keyword evidence="5" id="KW-1185">Reference proteome</keyword>
<feature type="region of interest" description="Disordered" evidence="2">
    <location>
        <begin position="24"/>
        <end position="53"/>
    </location>
</feature>
<dbReference type="Proteomes" id="UP001201449">
    <property type="component" value="Unassembled WGS sequence"/>
</dbReference>
<evidence type="ECO:0000256" key="1">
    <source>
        <dbReference type="SAM" id="Coils"/>
    </source>
</evidence>
<evidence type="ECO:0000256" key="2">
    <source>
        <dbReference type="SAM" id="MobiDB-lite"/>
    </source>
</evidence>
<accession>A0ABS9BZ31</accession>
<feature type="domain" description="DUF4349" evidence="3">
    <location>
        <begin position="60"/>
        <end position="208"/>
    </location>
</feature>
<dbReference type="PROSITE" id="PS51257">
    <property type="entry name" value="PROKAR_LIPOPROTEIN"/>
    <property type="match status" value="1"/>
</dbReference>
<keyword evidence="1" id="KW-0175">Coiled coil</keyword>
<dbReference type="InterPro" id="IPR025645">
    <property type="entry name" value="DUF4349"/>
</dbReference>
<reference evidence="4 5" key="1">
    <citation type="submission" date="2022-01" db="EMBL/GenBank/DDBJ databases">
        <title>Mariniradius saccharolyticus sp. nov., isolated from sediment of a river.</title>
        <authorList>
            <person name="Liu H."/>
        </authorList>
    </citation>
    <scope>NUCLEOTIDE SEQUENCE [LARGE SCALE GENOMIC DNA]</scope>
    <source>
        <strain evidence="4 5">RY-2</strain>
    </source>
</reference>
<protein>
    <submittedName>
        <fullName evidence="4">DUF4349 domain-containing protein</fullName>
    </submittedName>
</protein>
<name>A0ABS9BZ31_9BACT</name>